<reference evidence="2" key="1">
    <citation type="journal article" date="2020" name="mSystems">
        <title>Genome- and Community-Level Interaction Insights into Carbon Utilization and Element Cycling Functions of Hydrothermarchaeota in Hydrothermal Sediment.</title>
        <authorList>
            <person name="Zhou Z."/>
            <person name="Liu Y."/>
            <person name="Xu W."/>
            <person name="Pan J."/>
            <person name="Luo Z.H."/>
            <person name="Li M."/>
        </authorList>
    </citation>
    <scope>NUCLEOTIDE SEQUENCE [LARGE SCALE GENOMIC DNA]</scope>
    <source>
        <strain evidence="2">SpSt-556</strain>
    </source>
</reference>
<protein>
    <recommendedName>
        <fullName evidence="1">PHA accumulation regulator DNA-binding N-terminal domain-containing protein</fullName>
    </recommendedName>
</protein>
<name>A0A7C4L3K7_9CHLR</name>
<dbReference type="Pfam" id="PF07879">
    <property type="entry name" value="PHB_acc_N"/>
    <property type="match status" value="1"/>
</dbReference>
<evidence type="ECO:0000259" key="1">
    <source>
        <dbReference type="Pfam" id="PF07879"/>
    </source>
</evidence>
<dbReference type="InterPro" id="IPR012909">
    <property type="entry name" value="PHA_DNA-bd_N"/>
</dbReference>
<dbReference type="AlphaFoldDB" id="A0A7C4L3K7"/>
<sequence length="173" mass="19904">MLHIKRYSNRKLYDTVNRRYITLPEIARLLREGEEIQVIDHDSGVDLTTLVMLQALFSAEKRLGGWLPPNPFDRWIDLGEKNWQTLLASLFGRVDFDQLVNQELSQRLDQLVRDGQLLPEEAERLGSLLMKSSSQSTQSEMPQAARRETLENLLADLERLSTILDELSTPPTD</sequence>
<feature type="domain" description="PHA accumulation regulator DNA-binding N-terminal" evidence="1">
    <location>
        <begin position="4"/>
        <end position="61"/>
    </location>
</feature>
<dbReference type="EMBL" id="DSXR01000128">
    <property type="protein sequence ID" value="HGS88541.1"/>
    <property type="molecule type" value="Genomic_DNA"/>
</dbReference>
<comment type="caution">
    <text evidence="2">The sequence shown here is derived from an EMBL/GenBank/DDBJ whole genome shotgun (WGS) entry which is preliminary data.</text>
</comment>
<evidence type="ECO:0000313" key="2">
    <source>
        <dbReference type="EMBL" id="HGS88541.1"/>
    </source>
</evidence>
<accession>A0A7C4L3K7</accession>
<organism evidence="2">
    <name type="scientific">Bellilinea caldifistulae</name>
    <dbReference type="NCBI Taxonomy" id="360411"/>
    <lineage>
        <taxon>Bacteria</taxon>
        <taxon>Bacillati</taxon>
        <taxon>Chloroflexota</taxon>
        <taxon>Anaerolineae</taxon>
        <taxon>Anaerolineales</taxon>
        <taxon>Anaerolineaceae</taxon>
        <taxon>Bellilinea</taxon>
    </lineage>
</organism>
<gene>
    <name evidence="2" type="ORF">ENT17_13140</name>
</gene>
<proteinExistence type="predicted"/>